<organism evidence="3 4">
    <name type="scientific">Methylocystis hirsuta</name>
    <dbReference type="NCBI Taxonomy" id="369798"/>
    <lineage>
        <taxon>Bacteria</taxon>
        <taxon>Pseudomonadati</taxon>
        <taxon>Pseudomonadota</taxon>
        <taxon>Alphaproteobacteria</taxon>
        <taxon>Hyphomicrobiales</taxon>
        <taxon>Methylocystaceae</taxon>
        <taxon>Methylocystis</taxon>
    </lineage>
</organism>
<accession>A0A3M9XJR7</accession>
<dbReference type="EMBL" id="QWDD01000002">
    <property type="protein sequence ID" value="RNJ48244.1"/>
    <property type="molecule type" value="Genomic_DNA"/>
</dbReference>
<evidence type="ECO:0000259" key="2">
    <source>
        <dbReference type="Pfam" id="PF01610"/>
    </source>
</evidence>
<feature type="region of interest" description="Disordered" evidence="1">
    <location>
        <begin position="1"/>
        <end position="24"/>
    </location>
</feature>
<reference evidence="3 4" key="1">
    <citation type="submission" date="2018-08" db="EMBL/GenBank/DDBJ databases">
        <title>Genome sequence of Methylocystis hirsuta CSC1, a methanotroph able to accumulate PHAs.</title>
        <authorList>
            <person name="Bordel S."/>
            <person name="Rodriguez E."/>
            <person name="Gancedo J."/>
            <person name="Munoz R."/>
        </authorList>
    </citation>
    <scope>NUCLEOTIDE SEQUENCE [LARGE SCALE GENOMIC DNA]</scope>
    <source>
        <strain evidence="3 4">CSC1</strain>
    </source>
</reference>
<dbReference type="InterPro" id="IPR002560">
    <property type="entry name" value="Transposase_DDE"/>
</dbReference>
<sequence length="150" mass="16494">MVMAWRPAGRALDDTSGHADKRRPHSAAAEAPCCCFQRQADCSRSGIDDWPGAKGTVYGTIVVDLERCKVVDVMQERSAAETANWLSEHPETEIVSPRSLRTVCARHAEGAPQARQVADRFHLLQNLRQAIEAQLSRANRSGGRALFALQ</sequence>
<name>A0A3M9XJR7_9HYPH</name>
<evidence type="ECO:0000313" key="4">
    <source>
        <dbReference type="Proteomes" id="UP000268623"/>
    </source>
</evidence>
<dbReference type="PANTHER" id="PTHR33498">
    <property type="entry name" value="TRANSPOSASE FOR INSERTION SEQUENCE ELEMENT IS1557"/>
    <property type="match status" value="1"/>
</dbReference>
<evidence type="ECO:0000256" key="1">
    <source>
        <dbReference type="SAM" id="MobiDB-lite"/>
    </source>
</evidence>
<dbReference type="Proteomes" id="UP000268623">
    <property type="component" value="Unassembled WGS sequence"/>
</dbReference>
<gene>
    <name evidence="3" type="ORF">D1O30_19300</name>
</gene>
<proteinExistence type="predicted"/>
<comment type="caution">
    <text evidence="3">The sequence shown here is derived from an EMBL/GenBank/DDBJ whole genome shotgun (WGS) entry which is preliminary data.</text>
</comment>
<dbReference type="PANTHER" id="PTHR33498:SF1">
    <property type="entry name" value="TRANSPOSASE FOR INSERTION SEQUENCE ELEMENT IS1557"/>
    <property type="match status" value="1"/>
</dbReference>
<feature type="domain" description="Transposase IS204/IS1001/IS1096/IS1165 DDE" evidence="2">
    <location>
        <begin position="46"/>
        <end position="135"/>
    </location>
</feature>
<dbReference type="Pfam" id="PF01610">
    <property type="entry name" value="DDE_Tnp_ISL3"/>
    <property type="match status" value="1"/>
</dbReference>
<protein>
    <recommendedName>
        <fullName evidence="2">Transposase IS204/IS1001/IS1096/IS1165 DDE domain-containing protein</fullName>
    </recommendedName>
</protein>
<keyword evidence="4" id="KW-1185">Reference proteome</keyword>
<dbReference type="InterPro" id="IPR047951">
    <property type="entry name" value="Transpos_ISL3"/>
</dbReference>
<dbReference type="AlphaFoldDB" id="A0A3M9XJR7"/>
<evidence type="ECO:0000313" key="3">
    <source>
        <dbReference type="EMBL" id="RNJ48244.1"/>
    </source>
</evidence>